<name>F0BKG4_9XANT</name>
<proteinExistence type="predicted"/>
<dbReference type="EMBL" id="AEQV01000256">
    <property type="protein sequence ID" value="EGD07043.1"/>
    <property type="molecule type" value="Genomic_DNA"/>
</dbReference>
<evidence type="ECO:0000313" key="1">
    <source>
        <dbReference type="EMBL" id="EGD07043.1"/>
    </source>
</evidence>
<gene>
    <name evidence="1" type="ORF">XVE_4779</name>
</gene>
<evidence type="ECO:0000313" key="2">
    <source>
        <dbReference type="Proteomes" id="UP000003299"/>
    </source>
</evidence>
<comment type="caution">
    <text evidence="1">The sequence shown here is derived from an EMBL/GenBank/DDBJ whole genome shotgun (WGS) entry which is preliminary data.</text>
</comment>
<protein>
    <submittedName>
        <fullName evidence="1">Uncharacterized protein</fullName>
    </submittedName>
</protein>
<dbReference type="AlphaFoldDB" id="F0BKG4"/>
<reference evidence="1 2" key="1">
    <citation type="journal article" date="2011" name="BMC Genomics">
        <title>Comparative genomics reveals diversity among xanthomonads infecting tomato and pepper.</title>
        <authorList>
            <person name="Potnis N."/>
            <person name="Krasileva K."/>
            <person name="Chow V."/>
            <person name="Almeida N.F."/>
            <person name="Patil P.B."/>
            <person name="Ryan R.P."/>
            <person name="Sharlach M."/>
            <person name="Behlau F."/>
            <person name="Dow J.M."/>
            <person name="Momol M.T."/>
            <person name="White F.F."/>
            <person name="Preston J.F."/>
            <person name="Vinatzer B.A."/>
            <person name="Koebnik R."/>
            <person name="Setubal J.C."/>
            <person name="Norman D.J."/>
            <person name="Staskawicz B.J."/>
            <person name="Jones J.B."/>
        </authorList>
    </citation>
    <scope>NUCLEOTIDE SEQUENCE [LARGE SCALE GENOMIC DNA]</scope>
    <source>
        <strain evidence="1 2">ATCC 35937</strain>
    </source>
</reference>
<accession>F0BKG4</accession>
<sequence length="47" mass="4881">MLAGIQTIGMPADDGATQTLEAILGRSLRIYEHTVGMPVSTSSAYVG</sequence>
<organism evidence="1 2">
    <name type="scientific">Xanthomonas vesicatoria ATCC 35937</name>
    <dbReference type="NCBI Taxonomy" id="925775"/>
    <lineage>
        <taxon>Bacteria</taxon>
        <taxon>Pseudomonadati</taxon>
        <taxon>Pseudomonadota</taxon>
        <taxon>Gammaproteobacteria</taxon>
        <taxon>Lysobacterales</taxon>
        <taxon>Lysobacteraceae</taxon>
        <taxon>Xanthomonas</taxon>
    </lineage>
</organism>
<dbReference type="Proteomes" id="UP000003299">
    <property type="component" value="Unassembled WGS sequence"/>
</dbReference>